<evidence type="ECO:0000313" key="2">
    <source>
        <dbReference type="EMBL" id="NWF09231.1"/>
    </source>
</evidence>
<name>A0A1H3BT05_9PSED</name>
<dbReference type="AlphaFoldDB" id="A0A1H3BT05"/>
<dbReference type="RefSeq" id="WP_141722750.1">
    <property type="nucleotide sequence ID" value="NZ_FNOX01000001.1"/>
</dbReference>
<evidence type="ECO:0000313" key="5">
    <source>
        <dbReference type="Proteomes" id="UP000561369"/>
    </source>
</evidence>
<protein>
    <submittedName>
        <fullName evidence="3">Uncharacterized protein</fullName>
    </submittedName>
</protein>
<sequence>MRTTLGKEREIYSGAPGVPAERSIDSAHDAHFFNAALEQNITYPSVPPTPGNSRSLVDQSERLKSNNEKIPKLLREYSKTHNELKIANATQTIIESKEILNIGVKVIKHCASFVEKATNLQ</sequence>
<dbReference type="Proteomes" id="UP000561369">
    <property type="component" value="Unassembled WGS sequence"/>
</dbReference>
<gene>
    <name evidence="2" type="ORF">HX810_16335</name>
    <name evidence="3" type="ORF">SAMN05216247_10159</name>
</gene>
<dbReference type="EMBL" id="FNOX01000001">
    <property type="protein sequence ID" value="SDX44788.1"/>
    <property type="molecule type" value="Genomic_DNA"/>
</dbReference>
<feature type="region of interest" description="Disordered" evidence="1">
    <location>
        <begin position="43"/>
        <end position="69"/>
    </location>
</feature>
<dbReference type="Proteomes" id="UP000182902">
    <property type="component" value="Unassembled WGS sequence"/>
</dbReference>
<organism evidence="3 4">
    <name type="scientific">Pseudomonas salomonii</name>
    <dbReference type="NCBI Taxonomy" id="191391"/>
    <lineage>
        <taxon>Bacteria</taxon>
        <taxon>Pseudomonadati</taxon>
        <taxon>Pseudomonadota</taxon>
        <taxon>Gammaproteobacteria</taxon>
        <taxon>Pseudomonadales</taxon>
        <taxon>Pseudomonadaceae</taxon>
        <taxon>Pseudomonas</taxon>
    </lineage>
</organism>
<proteinExistence type="predicted"/>
<evidence type="ECO:0000313" key="3">
    <source>
        <dbReference type="EMBL" id="SDX44788.1"/>
    </source>
</evidence>
<feature type="compositionally biased region" description="Basic and acidic residues" evidence="1">
    <location>
        <begin position="59"/>
        <end position="69"/>
    </location>
</feature>
<reference evidence="3 4" key="1">
    <citation type="submission" date="2016-10" db="EMBL/GenBank/DDBJ databases">
        <authorList>
            <person name="de Groot N.N."/>
        </authorList>
    </citation>
    <scope>NUCLEOTIDE SEQUENCE [LARGE SCALE GENOMIC DNA]</scope>
    <source>
        <strain evidence="3 4">ICMP 14252</strain>
    </source>
</reference>
<evidence type="ECO:0000313" key="4">
    <source>
        <dbReference type="Proteomes" id="UP000182902"/>
    </source>
</evidence>
<evidence type="ECO:0000256" key="1">
    <source>
        <dbReference type="SAM" id="MobiDB-lite"/>
    </source>
</evidence>
<dbReference type="EMBL" id="JACAQV010000013">
    <property type="protein sequence ID" value="NWF09231.1"/>
    <property type="molecule type" value="Genomic_DNA"/>
</dbReference>
<accession>A0A1H3BT05</accession>
<reference evidence="2 5" key="2">
    <citation type="submission" date="2020-04" db="EMBL/GenBank/DDBJ databases">
        <title>Molecular characterization of pseudomonads from Agaricus bisporus reveal novel blotch 2 pathogens in Western Europe.</title>
        <authorList>
            <person name="Taparia T."/>
            <person name="Krijger M."/>
            <person name="Haynes E."/>
            <person name="Elpinstone J.G."/>
            <person name="Noble R."/>
            <person name="Van Der Wolf J."/>
        </authorList>
    </citation>
    <scope>NUCLEOTIDE SEQUENCE [LARGE SCALE GENOMIC DNA]</scope>
    <source>
        <strain evidence="2 5">IPO3765</strain>
    </source>
</reference>